<protein>
    <recommendedName>
        <fullName evidence="4">Type II secretion system protein</fullName>
    </recommendedName>
</protein>
<feature type="transmembrane region" description="Helical" evidence="1">
    <location>
        <begin position="12"/>
        <end position="32"/>
    </location>
</feature>
<sequence>MKLNSEGISFAETLLTVVIVFILAGTLLPFSYHLKETLYNQQLELHASETALEIAKRLQTQSLKSGVKTIDEIDYHWIYDGQKICVKYRNGDEEKQKCIGRQKEFS</sequence>
<dbReference type="RefSeq" id="WP_191706596.1">
    <property type="nucleotide sequence ID" value="NZ_JACSQA010000005.1"/>
</dbReference>
<evidence type="ECO:0008006" key="4">
    <source>
        <dbReference type="Google" id="ProtNLM"/>
    </source>
</evidence>
<dbReference type="Proteomes" id="UP000640930">
    <property type="component" value="Unassembled WGS sequence"/>
</dbReference>
<keyword evidence="1" id="KW-1133">Transmembrane helix</keyword>
<proteinExistence type="predicted"/>
<keyword evidence="1" id="KW-0812">Transmembrane</keyword>
<comment type="caution">
    <text evidence="2">The sequence shown here is derived from an EMBL/GenBank/DDBJ whole genome shotgun (WGS) entry which is preliminary data.</text>
</comment>
<evidence type="ECO:0000313" key="3">
    <source>
        <dbReference type="Proteomes" id="UP000640930"/>
    </source>
</evidence>
<evidence type="ECO:0000256" key="1">
    <source>
        <dbReference type="SAM" id="Phobius"/>
    </source>
</evidence>
<keyword evidence="1" id="KW-0472">Membrane</keyword>
<reference evidence="2 3" key="1">
    <citation type="submission" date="2020-08" db="EMBL/GenBank/DDBJ databases">
        <title>A Genomic Blueprint of the Chicken Gut Microbiome.</title>
        <authorList>
            <person name="Gilroy R."/>
            <person name="Ravi A."/>
            <person name="Getino M."/>
            <person name="Pursley I."/>
            <person name="Horton D.L."/>
            <person name="Alikhan N.-F."/>
            <person name="Baker D."/>
            <person name="Gharbi K."/>
            <person name="Hall N."/>
            <person name="Watson M."/>
            <person name="Adriaenssens E.M."/>
            <person name="Foster-Nyarko E."/>
            <person name="Jarju S."/>
            <person name="Secka A."/>
            <person name="Antonio M."/>
            <person name="Oren A."/>
            <person name="Chaudhuri R."/>
            <person name="La Ragione R.M."/>
            <person name="Hildebrand F."/>
            <person name="Pallen M.J."/>
        </authorList>
    </citation>
    <scope>NUCLEOTIDE SEQUENCE [LARGE SCALE GENOMIC DNA]</scope>
    <source>
        <strain evidence="2 3">Re31</strain>
    </source>
</reference>
<evidence type="ECO:0000313" key="2">
    <source>
        <dbReference type="EMBL" id="MBD8026081.1"/>
    </source>
</evidence>
<accession>A0ABR8XAY7</accession>
<keyword evidence="3" id="KW-1185">Reference proteome</keyword>
<gene>
    <name evidence="2" type="ORF">H9636_05360</name>
</gene>
<organism evidence="2 3">
    <name type="scientific">Ureibacillus galli</name>
    <dbReference type="NCBI Taxonomy" id="2762222"/>
    <lineage>
        <taxon>Bacteria</taxon>
        <taxon>Bacillati</taxon>
        <taxon>Bacillota</taxon>
        <taxon>Bacilli</taxon>
        <taxon>Bacillales</taxon>
        <taxon>Caryophanaceae</taxon>
        <taxon>Ureibacillus</taxon>
    </lineage>
</organism>
<name>A0ABR8XAY7_9BACL</name>
<dbReference type="EMBL" id="JACSQA010000005">
    <property type="protein sequence ID" value="MBD8026081.1"/>
    <property type="molecule type" value="Genomic_DNA"/>
</dbReference>